<dbReference type="HOGENOM" id="CLU_3160917_0_0_1"/>
<reference evidence="3" key="1">
    <citation type="journal article" date="2012" name="Nat. Biotechnol.">
        <title>Reference genome sequence of the model plant Setaria.</title>
        <authorList>
            <person name="Bennetzen J.L."/>
            <person name="Schmutz J."/>
            <person name="Wang H."/>
            <person name="Percifield R."/>
            <person name="Hawkins J."/>
            <person name="Pontaroli A.C."/>
            <person name="Estep M."/>
            <person name="Feng L."/>
            <person name="Vaughn J.N."/>
            <person name="Grimwood J."/>
            <person name="Jenkins J."/>
            <person name="Barry K."/>
            <person name="Lindquist E."/>
            <person name="Hellsten U."/>
            <person name="Deshpande S."/>
            <person name="Wang X."/>
            <person name="Wu X."/>
            <person name="Mitros T."/>
            <person name="Triplett J."/>
            <person name="Yang X."/>
            <person name="Ye C.Y."/>
            <person name="Mauro-Herrera M."/>
            <person name="Wang L."/>
            <person name="Li P."/>
            <person name="Sharma M."/>
            <person name="Sharma R."/>
            <person name="Ronald P.C."/>
            <person name="Panaud O."/>
            <person name="Kellogg E.A."/>
            <person name="Brutnell T.P."/>
            <person name="Doust A.N."/>
            <person name="Tuskan G.A."/>
            <person name="Rokhsar D."/>
            <person name="Devos K.M."/>
        </authorList>
    </citation>
    <scope>NUCLEOTIDE SEQUENCE [LARGE SCALE GENOMIC DNA]</scope>
    <source>
        <strain evidence="3">cv. Yugu1</strain>
    </source>
</reference>
<dbReference type="InParanoid" id="K3Y3V5"/>
<evidence type="ECO:0000313" key="3">
    <source>
        <dbReference type="Proteomes" id="UP000004995"/>
    </source>
</evidence>
<sequence>MTRPSSSIFGRCNTLNEMFRVFASFVFSYPFFSCWGICLYHECCNGLI</sequence>
<keyword evidence="1" id="KW-0812">Transmembrane</keyword>
<dbReference type="AlphaFoldDB" id="K3Y3V5"/>
<name>K3Y3V5_SETIT</name>
<evidence type="ECO:0000313" key="2">
    <source>
        <dbReference type="EnsemblPlants" id="KQL10502"/>
    </source>
</evidence>
<keyword evidence="3" id="KW-1185">Reference proteome</keyword>
<organism evidence="2 3">
    <name type="scientific">Setaria italica</name>
    <name type="common">Foxtail millet</name>
    <name type="synonym">Panicum italicum</name>
    <dbReference type="NCBI Taxonomy" id="4555"/>
    <lineage>
        <taxon>Eukaryota</taxon>
        <taxon>Viridiplantae</taxon>
        <taxon>Streptophyta</taxon>
        <taxon>Embryophyta</taxon>
        <taxon>Tracheophyta</taxon>
        <taxon>Spermatophyta</taxon>
        <taxon>Magnoliopsida</taxon>
        <taxon>Liliopsida</taxon>
        <taxon>Poales</taxon>
        <taxon>Poaceae</taxon>
        <taxon>PACMAD clade</taxon>
        <taxon>Panicoideae</taxon>
        <taxon>Panicodae</taxon>
        <taxon>Paniceae</taxon>
        <taxon>Cenchrinae</taxon>
        <taxon>Setaria</taxon>
    </lineage>
</organism>
<dbReference type="EMBL" id="AGNK02002412">
    <property type="status" value="NOT_ANNOTATED_CDS"/>
    <property type="molecule type" value="Genomic_DNA"/>
</dbReference>
<evidence type="ECO:0000256" key="1">
    <source>
        <dbReference type="SAM" id="Phobius"/>
    </source>
</evidence>
<keyword evidence="1" id="KW-1133">Transmembrane helix</keyword>
<accession>K3Y3V5</accession>
<dbReference type="Proteomes" id="UP000004995">
    <property type="component" value="Unassembled WGS sequence"/>
</dbReference>
<protein>
    <submittedName>
        <fullName evidence="2">Uncharacterized protein</fullName>
    </submittedName>
</protein>
<keyword evidence="1" id="KW-0472">Membrane</keyword>
<feature type="transmembrane region" description="Helical" evidence="1">
    <location>
        <begin position="21"/>
        <end position="42"/>
    </location>
</feature>
<dbReference type="Gramene" id="KQL10502">
    <property type="protein sequence ID" value="KQL10502"/>
    <property type="gene ID" value="SETIT_008893mg"/>
</dbReference>
<proteinExistence type="predicted"/>
<dbReference type="EnsemblPlants" id="KQL10502">
    <property type="protein sequence ID" value="KQL10502"/>
    <property type="gene ID" value="SETIT_008893mg"/>
</dbReference>
<reference evidence="2" key="2">
    <citation type="submission" date="2018-08" db="UniProtKB">
        <authorList>
            <consortium name="EnsemblPlants"/>
        </authorList>
    </citation>
    <scope>IDENTIFICATION</scope>
    <source>
        <strain evidence="2">Yugu1</strain>
    </source>
</reference>